<proteinExistence type="predicted"/>
<dbReference type="RefSeq" id="WP_146929772.1">
    <property type="nucleotide sequence ID" value="NZ_CBCSHZ010000001.1"/>
</dbReference>
<organism evidence="6 7">
    <name type="scientific">Gillisia hiemivivida</name>
    <dbReference type="NCBI Taxonomy" id="291190"/>
    <lineage>
        <taxon>Bacteria</taxon>
        <taxon>Pseudomonadati</taxon>
        <taxon>Bacteroidota</taxon>
        <taxon>Flavobacteriia</taxon>
        <taxon>Flavobacteriales</taxon>
        <taxon>Flavobacteriaceae</taxon>
        <taxon>Gillisia</taxon>
    </lineage>
</organism>
<dbReference type="InterPro" id="IPR016064">
    <property type="entry name" value="NAD/diacylglycerol_kinase_sf"/>
</dbReference>
<dbReference type="Proteomes" id="UP000321367">
    <property type="component" value="Unassembled WGS sequence"/>
</dbReference>
<dbReference type="GO" id="GO:0016301">
    <property type="term" value="F:kinase activity"/>
    <property type="evidence" value="ECO:0007669"/>
    <property type="project" value="UniProtKB-KW"/>
</dbReference>
<evidence type="ECO:0000256" key="1">
    <source>
        <dbReference type="ARBA" id="ARBA00022679"/>
    </source>
</evidence>
<evidence type="ECO:0000313" key="6">
    <source>
        <dbReference type="EMBL" id="TXD95287.1"/>
    </source>
</evidence>
<keyword evidence="2" id="KW-0547">Nucleotide-binding</keyword>
<dbReference type="GO" id="GO:0005524">
    <property type="term" value="F:ATP binding"/>
    <property type="evidence" value="ECO:0007669"/>
    <property type="project" value="UniProtKB-KW"/>
</dbReference>
<dbReference type="PANTHER" id="PTHR12358">
    <property type="entry name" value="SPHINGOSINE KINASE"/>
    <property type="match status" value="1"/>
</dbReference>
<keyword evidence="7" id="KW-1185">Reference proteome</keyword>
<dbReference type="InterPro" id="IPR017438">
    <property type="entry name" value="ATP-NAD_kinase_N"/>
</dbReference>
<dbReference type="SMART" id="SM00046">
    <property type="entry name" value="DAGKc"/>
    <property type="match status" value="1"/>
</dbReference>
<evidence type="ECO:0000256" key="3">
    <source>
        <dbReference type="ARBA" id="ARBA00022777"/>
    </source>
</evidence>
<gene>
    <name evidence="6" type="ORF">ES724_03810</name>
</gene>
<dbReference type="Pfam" id="PF00781">
    <property type="entry name" value="DAGK_cat"/>
    <property type="match status" value="1"/>
</dbReference>
<dbReference type="InterPro" id="IPR050187">
    <property type="entry name" value="Lipid_Phosphate_FormReg"/>
</dbReference>
<dbReference type="PANTHER" id="PTHR12358:SF54">
    <property type="entry name" value="SPHINGOSINE KINASE RELATED PROTEIN"/>
    <property type="match status" value="1"/>
</dbReference>
<evidence type="ECO:0000313" key="7">
    <source>
        <dbReference type="Proteomes" id="UP000321367"/>
    </source>
</evidence>
<feature type="domain" description="DAGKc" evidence="5">
    <location>
        <begin position="2"/>
        <end position="132"/>
    </location>
</feature>
<name>A0A5C6ZWH5_9FLAO</name>
<evidence type="ECO:0000256" key="4">
    <source>
        <dbReference type="ARBA" id="ARBA00022840"/>
    </source>
</evidence>
<keyword evidence="4" id="KW-0067">ATP-binding</keyword>
<comment type="caution">
    <text evidence="6">The sequence shown here is derived from an EMBL/GenBank/DDBJ whole genome shotgun (WGS) entry which is preliminary data.</text>
</comment>
<dbReference type="InterPro" id="IPR045540">
    <property type="entry name" value="YegS/DAGK_C"/>
</dbReference>
<accession>A0A5C6ZWH5</accession>
<dbReference type="OrthoDB" id="9786026at2"/>
<dbReference type="AlphaFoldDB" id="A0A5C6ZWH5"/>
<keyword evidence="1" id="KW-0808">Transferase</keyword>
<dbReference type="Gene3D" id="3.40.50.10330">
    <property type="entry name" value="Probable inorganic polyphosphate/atp-NAD kinase, domain 1"/>
    <property type="match status" value="1"/>
</dbReference>
<dbReference type="EMBL" id="VORY01000002">
    <property type="protein sequence ID" value="TXD95287.1"/>
    <property type="molecule type" value="Genomic_DNA"/>
</dbReference>
<dbReference type="Gene3D" id="2.60.200.40">
    <property type="match status" value="1"/>
</dbReference>
<reference evidence="6 7" key="1">
    <citation type="submission" date="2019-08" db="EMBL/GenBank/DDBJ databases">
        <title>Genome sequence of Gillisia hiemivivida IC154 (type strain).</title>
        <authorList>
            <person name="Bowman J.P."/>
        </authorList>
    </citation>
    <scope>NUCLEOTIDE SEQUENCE [LARGE SCALE GENOMIC DNA]</scope>
    <source>
        <strain evidence="6 7">IC154</strain>
    </source>
</reference>
<dbReference type="SUPFAM" id="SSF111331">
    <property type="entry name" value="NAD kinase/diacylglycerol kinase-like"/>
    <property type="match status" value="1"/>
</dbReference>
<evidence type="ECO:0000259" key="5">
    <source>
        <dbReference type="PROSITE" id="PS50146"/>
    </source>
</evidence>
<dbReference type="PROSITE" id="PS50146">
    <property type="entry name" value="DAGK"/>
    <property type="match status" value="1"/>
</dbReference>
<sequence>MEPKNKILLVVNPISGSFDKANLIKTVETQLANININIQVYETQGEEDKIAISNLIKEHKPERILVAGGDGTIQLVAKVLKDFDLVLGILPAGSANGFAINLDLPYDLNEQIKIAVGSKIFTVDTLELNGEMCLHISDLGINAELIRHYEHSNFRGMFGYFLQSFPTLFKSNYPYKFIIEANNYKYVKKGVLLAIANANKFGTGANINPHGKLNDGKFEVLIFKKLSLFQIIKTLFKNTKMDSNFVEAISTEEAIITCKKPIAFQIDGEFIGKRKEVKVKVSDKKLKIAVSEHFNPA</sequence>
<protein>
    <submittedName>
        <fullName evidence="6">Diacylglycerol kinase</fullName>
    </submittedName>
</protein>
<dbReference type="Pfam" id="PF19279">
    <property type="entry name" value="YegS_C"/>
    <property type="match status" value="1"/>
</dbReference>
<evidence type="ECO:0000256" key="2">
    <source>
        <dbReference type="ARBA" id="ARBA00022741"/>
    </source>
</evidence>
<dbReference type="InterPro" id="IPR001206">
    <property type="entry name" value="Diacylglycerol_kinase_cat_dom"/>
</dbReference>
<keyword evidence="3 6" id="KW-0418">Kinase</keyword>